<dbReference type="Gene3D" id="2.130.10.10">
    <property type="entry name" value="YVTN repeat-like/Quinoprotein amine dehydrogenase"/>
    <property type="match status" value="1"/>
</dbReference>
<reference evidence="3" key="1">
    <citation type="journal article" date="2014" name="Int. J. Syst. Evol. Microbiol.">
        <title>Complete genome of a new Firmicutes species belonging to the dominant human colonic microbiota ('Ruminococcus bicirculans') reveals two chromosomes and a selective capacity to utilize plant glucans.</title>
        <authorList>
            <consortium name="NISC Comparative Sequencing Program"/>
            <person name="Wegmann U."/>
            <person name="Louis P."/>
            <person name="Goesmann A."/>
            <person name="Henrissat B."/>
            <person name="Duncan S.H."/>
            <person name="Flint H.J."/>
        </authorList>
    </citation>
    <scope>NUCLEOTIDE SEQUENCE</scope>
    <source>
        <strain evidence="3">VKM Ac-1246</strain>
    </source>
</reference>
<dbReference type="Pfam" id="PF13360">
    <property type="entry name" value="PQQ_2"/>
    <property type="match status" value="1"/>
</dbReference>
<dbReference type="InterPro" id="IPR015943">
    <property type="entry name" value="WD40/YVTN_repeat-like_dom_sf"/>
</dbReference>
<dbReference type="EMBL" id="BSEL01000003">
    <property type="protein sequence ID" value="GLJ67239.1"/>
    <property type="molecule type" value="Genomic_DNA"/>
</dbReference>
<dbReference type="RefSeq" id="WP_189120797.1">
    <property type="nucleotide sequence ID" value="NZ_BMRK01000030.1"/>
</dbReference>
<gene>
    <name evidence="3" type="ORF">GCM10017579_12750</name>
</gene>
<evidence type="ECO:0000313" key="3">
    <source>
        <dbReference type="EMBL" id="GLJ67239.1"/>
    </source>
</evidence>
<evidence type="ECO:0000313" key="4">
    <source>
        <dbReference type="Proteomes" id="UP001142292"/>
    </source>
</evidence>
<reference evidence="3" key="2">
    <citation type="submission" date="2023-01" db="EMBL/GenBank/DDBJ databases">
        <authorList>
            <person name="Sun Q."/>
            <person name="Evtushenko L."/>
        </authorList>
    </citation>
    <scope>NUCLEOTIDE SEQUENCE</scope>
    <source>
        <strain evidence="3">VKM Ac-1246</strain>
    </source>
</reference>
<protein>
    <recommendedName>
        <fullName evidence="2">Pyrrolo-quinoline quinone repeat domain-containing protein</fullName>
    </recommendedName>
</protein>
<keyword evidence="4" id="KW-1185">Reference proteome</keyword>
<evidence type="ECO:0000259" key="2">
    <source>
        <dbReference type="Pfam" id="PF13360"/>
    </source>
</evidence>
<dbReference type="InterPro" id="IPR011047">
    <property type="entry name" value="Quinoprotein_ADH-like_sf"/>
</dbReference>
<evidence type="ECO:0000256" key="1">
    <source>
        <dbReference type="SAM" id="MobiDB-lite"/>
    </source>
</evidence>
<dbReference type="SUPFAM" id="SSF50998">
    <property type="entry name" value="Quinoprotein alcohol dehydrogenase-like"/>
    <property type="match status" value="1"/>
</dbReference>
<name>A0ABQ5STI7_9ACTN</name>
<comment type="caution">
    <text evidence="3">The sequence shown here is derived from an EMBL/GenBank/DDBJ whole genome shotgun (WGS) entry which is preliminary data.</text>
</comment>
<proteinExistence type="predicted"/>
<accession>A0ABQ5STI7</accession>
<feature type="domain" description="Pyrrolo-quinoline quinone repeat" evidence="2">
    <location>
        <begin position="221"/>
        <end position="372"/>
    </location>
</feature>
<dbReference type="InterPro" id="IPR002372">
    <property type="entry name" value="PQQ_rpt_dom"/>
</dbReference>
<sequence>MAVSSGAKKALVLAGALIGVAALLVGIGHWRAHDLVAGDVVWHAEVDQGSHESVVVGDRVYTYGKGVLSIRDLSDGRTIAEEYVDGTWALVGDGGHVAVVSIEQITVLDRDGAQMWQRRFDDLHNPFAISRDGELDAVACAEKTCSTVHLDAAGTETSRAVQRRSPRLERPASIGNGTIDDDRVRRIPAFTTDVDPKTHTVREVRDGRPVGTPIRLMDDHVAAQVGDLLVGVDREDGICTFTATQAGDPAWETSTSCPELGFPYVDVFADRIYLSDRTDQTVEVVTTDLDGREANSFSIDAGEPSDARRTELTPTPDAVVLTLTDRVVAYSPTSGKKLWTEKLPKTSRAILDESKRIHPGVSVDGPVVDVYSNAPEPLAALALGRDVPSYTHSFIDAVSGEVTAELAAPWGSRVHGLDDGRVLVVASDDMWLVSP</sequence>
<dbReference type="Proteomes" id="UP001142292">
    <property type="component" value="Unassembled WGS sequence"/>
</dbReference>
<organism evidence="3 4">
    <name type="scientific">Nocardioides luteus</name>
    <dbReference type="NCBI Taxonomy" id="1844"/>
    <lineage>
        <taxon>Bacteria</taxon>
        <taxon>Bacillati</taxon>
        <taxon>Actinomycetota</taxon>
        <taxon>Actinomycetes</taxon>
        <taxon>Propionibacteriales</taxon>
        <taxon>Nocardioidaceae</taxon>
        <taxon>Nocardioides</taxon>
    </lineage>
</organism>
<feature type="region of interest" description="Disordered" evidence="1">
    <location>
        <begin position="156"/>
        <end position="178"/>
    </location>
</feature>